<dbReference type="RefSeq" id="WP_369144385.1">
    <property type="nucleotide sequence ID" value="NZ_CP163444.1"/>
</dbReference>
<name>A0AB39T052_9ACTN</name>
<dbReference type="EMBL" id="CP163444">
    <property type="protein sequence ID" value="XDQ71706.1"/>
    <property type="molecule type" value="Genomic_DNA"/>
</dbReference>
<evidence type="ECO:0000313" key="1">
    <source>
        <dbReference type="EMBL" id="XDQ71706.1"/>
    </source>
</evidence>
<protein>
    <submittedName>
        <fullName evidence="1">Uncharacterized protein</fullName>
    </submittedName>
</protein>
<organism evidence="1">
    <name type="scientific">Streptomyces sp. R44</name>
    <dbReference type="NCBI Taxonomy" id="3238633"/>
    <lineage>
        <taxon>Bacteria</taxon>
        <taxon>Bacillati</taxon>
        <taxon>Actinomycetota</taxon>
        <taxon>Actinomycetes</taxon>
        <taxon>Kitasatosporales</taxon>
        <taxon>Streptomycetaceae</taxon>
        <taxon>Streptomyces</taxon>
    </lineage>
</organism>
<accession>A0AB39T052</accession>
<proteinExistence type="predicted"/>
<gene>
    <name evidence="1" type="ORF">AB5J54_14775</name>
</gene>
<sequence>MPDSEDGDGGGKRHWHAYAYTGRSYPDSAIRRGEVPADYPPIEIKDWLRRPAGQVVATYTDVEAAVSWIEGELTQNPPVDQEHFPVWDRLLRVRESLRLAAGCDVVQGYYSKAQQYVSRALITCPRGVGEHCPYGITEREPAVGQQRT</sequence>
<dbReference type="AlphaFoldDB" id="A0AB39T052"/>
<reference evidence="1" key="1">
    <citation type="submission" date="2024-07" db="EMBL/GenBank/DDBJ databases">
        <authorList>
            <person name="Yu S.T."/>
        </authorList>
    </citation>
    <scope>NUCLEOTIDE SEQUENCE</scope>
    <source>
        <strain evidence="1">R44</strain>
    </source>
</reference>